<keyword evidence="2" id="KW-1185">Reference proteome</keyword>
<accession>A0A3L9ZJK6</accession>
<sequence>MDRRIAVKNIALLLGLVVSGSTVLSLFNACSTDQKKIKGEFFDAADMYIVESLVDIILPISSSIGAKELNVSQFVDKMCKYVLREVNQKEIRLGIEEFRKKFEKITDKISTEGNREDYSLMIKTYFDISHKEQKIIFEMLGNQNVSEELKATYHLYKFLTTIREYTLLGYFTSKAIIDSQVVSDI</sequence>
<dbReference type="Pfam" id="PF13618">
    <property type="entry name" value="Gluconate_2-dh3"/>
    <property type="match status" value="1"/>
</dbReference>
<dbReference type="EMBL" id="REFH01000011">
    <property type="protein sequence ID" value="RMA73131.1"/>
    <property type="molecule type" value="Genomic_DNA"/>
</dbReference>
<evidence type="ECO:0000313" key="2">
    <source>
        <dbReference type="Proteomes" id="UP000280368"/>
    </source>
</evidence>
<evidence type="ECO:0000313" key="1">
    <source>
        <dbReference type="EMBL" id="RMA73131.1"/>
    </source>
</evidence>
<dbReference type="Proteomes" id="UP000280368">
    <property type="component" value="Unassembled WGS sequence"/>
</dbReference>
<dbReference type="AlphaFoldDB" id="A0A3L9ZJK6"/>
<reference evidence="1 2" key="1">
    <citation type="submission" date="2018-10" db="EMBL/GenBank/DDBJ databases">
        <title>Genomic Encyclopedia of Archaeal and Bacterial Type Strains, Phase II (KMG-II): from individual species to whole genera.</title>
        <authorList>
            <person name="Goeker M."/>
        </authorList>
    </citation>
    <scope>NUCLEOTIDE SEQUENCE [LARGE SCALE GENOMIC DNA]</scope>
    <source>
        <strain evidence="1 2">DSM 19727</strain>
    </source>
</reference>
<dbReference type="RefSeq" id="WP_121926300.1">
    <property type="nucleotide sequence ID" value="NZ_CBCSGA010000023.1"/>
</dbReference>
<proteinExistence type="predicted"/>
<comment type="caution">
    <text evidence="1">The sequence shown here is derived from an EMBL/GenBank/DDBJ whole genome shotgun (WGS) entry which is preliminary data.</text>
</comment>
<dbReference type="OrthoDB" id="6385145at2"/>
<dbReference type="InterPro" id="IPR027056">
    <property type="entry name" value="Gluconate_2DH_su3"/>
</dbReference>
<name>A0A3L9ZJK6_9FLAO</name>
<organism evidence="1 2">
    <name type="scientific">Flavobacterium weaverense</name>
    <dbReference type="NCBI Taxonomy" id="271156"/>
    <lineage>
        <taxon>Bacteria</taxon>
        <taxon>Pseudomonadati</taxon>
        <taxon>Bacteroidota</taxon>
        <taxon>Flavobacteriia</taxon>
        <taxon>Flavobacteriales</taxon>
        <taxon>Flavobacteriaceae</taxon>
        <taxon>Flavobacterium</taxon>
    </lineage>
</organism>
<gene>
    <name evidence="1" type="ORF">BC961_2737</name>
</gene>
<protein>
    <submittedName>
        <fullName evidence="1">Gluconate 2-dehydrogenase subunit 3-like protein</fullName>
    </submittedName>
</protein>